<evidence type="ECO:0000256" key="2">
    <source>
        <dbReference type="ARBA" id="ARBA00035112"/>
    </source>
</evidence>
<gene>
    <name evidence="4" type="ORF">PVAG01_03801</name>
</gene>
<comment type="pathway">
    <text evidence="1">Mycotoxin biosynthesis.</text>
</comment>
<evidence type="ECO:0000256" key="1">
    <source>
        <dbReference type="ARBA" id="ARBA00004685"/>
    </source>
</evidence>
<sequence>MATTLWFSKKFKSEPKYSNIQEQLCPQCNSPEYHAYNKPQYDLKSLLFGYAGGTLVSLLFASFAFLWYAPRLQYGYNAGYYPADEVFGKVPTVEVIFQEDLTFVESDPLNGRWDGDLNMLNGERRTPWDELYLSPWVEIANPSAAGVSGGVPLKRFSNDPAWSTPSEGFVPSILHQLHCVGIIKHTLFRFEKGDFSDPSFEDTSHCLEYLRQTLMCHGDLTLEKPLFVTDKTFGGPTGWGTAHQCRDWSTIHSYISKHTIAFSDGMPMLWYSPN</sequence>
<dbReference type="Proteomes" id="UP001629113">
    <property type="component" value="Unassembled WGS sequence"/>
</dbReference>
<evidence type="ECO:0000313" key="5">
    <source>
        <dbReference type="Proteomes" id="UP001629113"/>
    </source>
</evidence>
<keyword evidence="5" id="KW-1185">Reference proteome</keyword>
<reference evidence="4 5" key="1">
    <citation type="submission" date="2024-06" db="EMBL/GenBank/DDBJ databases">
        <title>Complete genome of Phlyctema vagabunda strain 19-DSS-EL-015.</title>
        <authorList>
            <person name="Fiorenzani C."/>
        </authorList>
    </citation>
    <scope>NUCLEOTIDE SEQUENCE [LARGE SCALE GENOMIC DNA]</scope>
    <source>
        <strain evidence="4 5">19-DSS-EL-015</strain>
    </source>
</reference>
<evidence type="ECO:0000256" key="3">
    <source>
        <dbReference type="SAM" id="Phobius"/>
    </source>
</evidence>
<accession>A0ABR4PMJ0</accession>
<dbReference type="EMBL" id="JBFCZG010000003">
    <property type="protein sequence ID" value="KAL3424520.1"/>
    <property type="molecule type" value="Genomic_DNA"/>
</dbReference>
<feature type="transmembrane region" description="Helical" evidence="3">
    <location>
        <begin position="47"/>
        <end position="69"/>
    </location>
</feature>
<name>A0ABR4PMJ0_9HELO</name>
<keyword evidence="3" id="KW-0472">Membrane</keyword>
<proteinExistence type="inferred from homology"/>
<dbReference type="PANTHER" id="PTHR33365:SF4">
    <property type="entry name" value="CYCLOCHLOROTINE BIOSYNTHESIS PROTEIN O"/>
    <property type="match status" value="1"/>
</dbReference>
<dbReference type="Pfam" id="PF11807">
    <property type="entry name" value="UstYa"/>
    <property type="match status" value="1"/>
</dbReference>
<dbReference type="InterPro" id="IPR021765">
    <property type="entry name" value="UstYa-like"/>
</dbReference>
<evidence type="ECO:0000313" key="4">
    <source>
        <dbReference type="EMBL" id="KAL3424520.1"/>
    </source>
</evidence>
<keyword evidence="3" id="KW-1133">Transmembrane helix</keyword>
<dbReference type="PANTHER" id="PTHR33365">
    <property type="entry name" value="YALI0B05434P"/>
    <property type="match status" value="1"/>
</dbReference>
<comment type="similarity">
    <text evidence="2">Belongs to the ustYa family.</text>
</comment>
<keyword evidence="3" id="KW-0812">Transmembrane</keyword>
<comment type="caution">
    <text evidence="4">The sequence shown here is derived from an EMBL/GenBank/DDBJ whole genome shotgun (WGS) entry which is preliminary data.</text>
</comment>
<organism evidence="4 5">
    <name type="scientific">Phlyctema vagabunda</name>
    <dbReference type="NCBI Taxonomy" id="108571"/>
    <lineage>
        <taxon>Eukaryota</taxon>
        <taxon>Fungi</taxon>
        <taxon>Dikarya</taxon>
        <taxon>Ascomycota</taxon>
        <taxon>Pezizomycotina</taxon>
        <taxon>Leotiomycetes</taxon>
        <taxon>Helotiales</taxon>
        <taxon>Dermateaceae</taxon>
        <taxon>Phlyctema</taxon>
    </lineage>
</organism>
<protein>
    <submittedName>
        <fullName evidence="4">Uncharacterized protein</fullName>
    </submittedName>
</protein>